<evidence type="ECO:0000256" key="4">
    <source>
        <dbReference type="SAM" id="Phobius"/>
    </source>
</evidence>
<dbReference type="InterPro" id="IPR050478">
    <property type="entry name" value="Ethylene_sulfur-biosynth"/>
</dbReference>
<dbReference type="InterPro" id="IPR006948">
    <property type="entry name" value="Alliinase_C"/>
</dbReference>
<dbReference type="PANTHER" id="PTHR43795:SF110">
    <property type="entry name" value="ALLIINASE C-TERMINAL DOMAIN-CONTAINING PROTEIN"/>
    <property type="match status" value="1"/>
</dbReference>
<dbReference type="InterPro" id="IPR006947">
    <property type="entry name" value="EGF_alliinase"/>
</dbReference>
<dbReference type="OrthoDB" id="2020362at2759"/>
<evidence type="ECO:0000313" key="7">
    <source>
        <dbReference type="EMBL" id="KAG0590213.1"/>
    </source>
</evidence>
<dbReference type="Proteomes" id="UP000822688">
    <property type="component" value="Chromosome 1"/>
</dbReference>
<keyword evidence="4" id="KW-1133">Transmembrane helix</keyword>
<comment type="similarity">
    <text evidence="2">Belongs to the alliinase family.</text>
</comment>
<evidence type="ECO:0000259" key="6">
    <source>
        <dbReference type="Pfam" id="PF04864"/>
    </source>
</evidence>
<dbReference type="GO" id="GO:0008483">
    <property type="term" value="F:transaminase activity"/>
    <property type="evidence" value="ECO:0007669"/>
    <property type="project" value="TreeGrafter"/>
</dbReference>
<dbReference type="GO" id="GO:0016846">
    <property type="term" value="F:carbon-sulfur lyase activity"/>
    <property type="evidence" value="ECO:0007669"/>
    <property type="project" value="InterPro"/>
</dbReference>
<dbReference type="Pfam" id="PF04864">
    <property type="entry name" value="Alliinase_C"/>
    <property type="match status" value="1"/>
</dbReference>
<keyword evidence="4" id="KW-0812">Transmembrane</keyword>
<dbReference type="Pfam" id="PF04863">
    <property type="entry name" value="EGF_alliinase"/>
    <property type="match status" value="1"/>
</dbReference>
<evidence type="ECO:0000256" key="1">
    <source>
        <dbReference type="ARBA" id="ARBA00001933"/>
    </source>
</evidence>
<dbReference type="GO" id="GO:0006520">
    <property type="term" value="P:amino acid metabolic process"/>
    <property type="evidence" value="ECO:0007669"/>
    <property type="project" value="TreeGrafter"/>
</dbReference>
<name>A0A8T0J605_CERPU</name>
<comment type="caution">
    <text evidence="7">The sequence shown here is derived from an EMBL/GenBank/DDBJ whole genome shotgun (WGS) entry which is preliminary data.</text>
</comment>
<dbReference type="InterPro" id="IPR015422">
    <property type="entry name" value="PyrdxlP-dep_Trfase_small"/>
</dbReference>
<dbReference type="CDD" id="cd00609">
    <property type="entry name" value="AAT_like"/>
    <property type="match status" value="1"/>
</dbReference>
<dbReference type="InterPro" id="IPR037029">
    <property type="entry name" value="Alliinase_N_sf"/>
</dbReference>
<protein>
    <recommendedName>
        <fullName evidence="9">Alliinase</fullName>
    </recommendedName>
</protein>
<evidence type="ECO:0000256" key="3">
    <source>
        <dbReference type="ARBA" id="ARBA00022898"/>
    </source>
</evidence>
<evidence type="ECO:0000256" key="2">
    <source>
        <dbReference type="ARBA" id="ARBA00006312"/>
    </source>
</evidence>
<gene>
    <name evidence="7" type="ORF">KC19_1G081700</name>
</gene>
<accession>A0A8T0J605</accession>
<keyword evidence="4" id="KW-0472">Membrane</keyword>
<dbReference type="InterPro" id="IPR015421">
    <property type="entry name" value="PyrdxlP-dep_Trfase_major"/>
</dbReference>
<dbReference type="Gene3D" id="3.90.1150.10">
    <property type="entry name" value="Aspartate Aminotransferase, domain 1"/>
    <property type="match status" value="1"/>
</dbReference>
<keyword evidence="3" id="KW-0663">Pyridoxal phosphate</keyword>
<organism evidence="7 8">
    <name type="scientific">Ceratodon purpureus</name>
    <name type="common">Fire moss</name>
    <name type="synonym">Dicranum purpureum</name>
    <dbReference type="NCBI Taxonomy" id="3225"/>
    <lineage>
        <taxon>Eukaryota</taxon>
        <taxon>Viridiplantae</taxon>
        <taxon>Streptophyta</taxon>
        <taxon>Embryophyta</taxon>
        <taxon>Bryophyta</taxon>
        <taxon>Bryophytina</taxon>
        <taxon>Bryopsida</taxon>
        <taxon>Dicranidae</taxon>
        <taxon>Pseudoditrichales</taxon>
        <taxon>Ditrichaceae</taxon>
        <taxon>Ceratodon</taxon>
    </lineage>
</organism>
<dbReference type="AlphaFoldDB" id="A0A8T0J605"/>
<evidence type="ECO:0000313" key="8">
    <source>
        <dbReference type="Proteomes" id="UP000822688"/>
    </source>
</evidence>
<feature type="transmembrane region" description="Helical" evidence="4">
    <location>
        <begin position="53"/>
        <end position="71"/>
    </location>
</feature>
<dbReference type="Gene3D" id="3.40.640.10">
    <property type="entry name" value="Type I PLP-dependent aspartate aminotransferase-like (Major domain)"/>
    <property type="match status" value="1"/>
</dbReference>
<feature type="domain" description="Alliinase EGF-like" evidence="5">
    <location>
        <begin position="82"/>
        <end position="137"/>
    </location>
</feature>
<reference evidence="7" key="1">
    <citation type="submission" date="2020-06" db="EMBL/GenBank/DDBJ databases">
        <title>WGS assembly of Ceratodon purpureus strain R40.</title>
        <authorList>
            <person name="Carey S.B."/>
            <person name="Jenkins J."/>
            <person name="Shu S."/>
            <person name="Lovell J.T."/>
            <person name="Sreedasyam A."/>
            <person name="Maumus F."/>
            <person name="Tiley G.P."/>
            <person name="Fernandez-Pozo N."/>
            <person name="Barry K."/>
            <person name="Chen C."/>
            <person name="Wang M."/>
            <person name="Lipzen A."/>
            <person name="Daum C."/>
            <person name="Saski C.A."/>
            <person name="Payton A.C."/>
            <person name="Mcbreen J.C."/>
            <person name="Conrad R.E."/>
            <person name="Kollar L.M."/>
            <person name="Olsson S."/>
            <person name="Huttunen S."/>
            <person name="Landis J.B."/>
            <person name="Wickett N.J."/>
            <person name="Johnson M.G."/>
            <person name="Rensing S.A."/>
            <person name="Grimwood J."/>
            <person name="Schmutz J."/>
            <person name="Mcdaniel S.F."/>
        </authorList>
    </citation>
    <scope>NUCLEOTIDE SEQUENCE</scope>
    <source>
        <strain evidence="7">R40</strain>
    </source>
</reference>
<dbReference type="EMBL" id="CM026421">
    <property type="protein sequence ID" value="KAG0590213.1"/>
    <property type="molecule type" value="Genomic_DNA"/>
</dbReference>
<feature type="domain" description="Alliinase C-terminal" evidence="6">
    <location>
        <begin position="139"/>
        <end position="500"/>
    </location>
</feature>
<sequence>MNLVSRAGDRLLEVEEDCRLCEEVGMASEEGSGSEVPLLTSKDVEKAERRERVACVALCVLLLLNVVGFIGRQREGPPRSEWLGKAVRDAELAAMELCSGHGHVFVDTNEVSADGKPVCECHECFTGPDCSVSMGECVADVDVGDPLLFEEYWKSNPDLGTVVIPGWYRMSYFANDAQRMFYTDALTASIRELHALAGNAVTEGRYIAVGNGAMQLINAIVRGLALQDTDAVSPVVATAPYYNMYYTQTSFLDSRHYGWAGEPEYGHEDSTKRGVQIQLIASPNNPTATIQDVPSDFKGHVVYDYAYYWPHLTPITKAADSDIMVFTFSKITGHAGNRIGWAILKDFDLYQKVSQYVFLSTGGVSHDAQLRATQIMRDVIKSYVGTTPLGSQGIFHFGHEVLESRRARMQAILGKSTRFTLQELKPEYCNFFGKISAPSPAYAWIHCNREEDVNCNEVMKTAGIIGRPGGEFGSSDRYVRFSMLKRQANFEILATHLLNLVSQTCENGE</sequence>
<dbReference type="PANTHER" id="PTHR43795">
    <property type="entry name" value="BIFUNCTIONAL ASPARTATE AMINOTRANSFERASE AND GLUTAMATE/ASPARTATE-PREPHENATE AMINOTRANSFERASE-RELATED"/>
    <property type="match status" value="1"/>
</dbReference>
<evidence type="ECO:0008006" key="9">
    <source>
        <dbReference type="Google" id="ProtNLM"/>
    </source>
</evidence>
<dbReference type="InterPro" id="IPR015424">
    <property type="entry name" value="PyrdxlP-dep_Trfase"/>
</dbReference>
<dbReference type="Gene3D" id="2.10.25.30">
    <property type="entry name" value="EGF-like, alliinase"/>
    <property type="match status" value="1"/>
</dbReference>
<dbReference type="SUPFAM" id="SSF53383">
    <property type="entry name" value="PLP-dependent transferases"/>
    <property type="match status" value="1"/>
</dbReference>
<evidence type="ECO:0000259" key="5">
    <source>
        <dbReference type="Pfam" id="PF04863"/>
    </source>
</evidence>
<comment type="cofactor">
    <cofactor evidence="1">
        <name>pyridoxal 5'-phosphate</name>
        <dbReference type="ChEBI" id="CHEBI:597326"/>
    </cofactor>
</comment>
<proteinExistence type="inferred from homology"/>
<keyword evidence="8" id="KW-1185">Reference proteome</keyword>